<evidence type="ECO:0000256" key="1">
    <source>
        <dbReference type="ARBA" id="ARBA00001947"/>
    </source>
</evidence>
<keyword evidence="7" id="KW-0862">Zinc</keyword>
<dbReference type="GeneID" id="19198473"/>
<keyword evidence="3" id="KW-0637">Prenyltransferase</keyword>
<dbReference type="GO" id="GO:0046872">
    <property type="term" value="F:metal ion binding"/>
    <property type="evidence" value="ECO:0007669"/>
    <property type="project" value="UniProtKB-KW"/>
</dbReference>
<evidence type="ECO:0000313" key="9">
    <source>
        <dbReference type="EMBL" id="EIW81080.1"/>
    </source>
</evidence>
<evidence type="ECO:0000256" key="3">
    <source>
        <dbReference type="ARBA" id="ARBA00022602"/>
    </source>
</evidence>
<dbReference type="KEGG" id="cput:CONPUDRAFT_104254"/>
<evidence type="ECO:0000313" key="10">
    <source>
        <dbReference type="Proteomes" id="UP000053558"/>
    </source>
</evidence>
<comment type="similarity">
    <text evidence="2">Belongs to the protein prenyltransferase subunit beta family.</text>
</comment>
<evidence type="ECO:0000256" key="5">
    <source>
        <dbReference type="ARBA" id="ARBA00022723"/>
    </source>
</evidence>
<dbReference type="RefSeq" id="XP_007768506.1">
    <property type="nucleotide sequence ID" value="XM_007770316.1"/>
</dbReference>
<keyword evidence="10" id="KW-1185">Reference proteome</keyword>
<dbReference type="OMA" id="RWCLMRQ"/>
<dbReference type="AlphaFoldDB" id="A0A5M3MPS9"/>
<dbReference type="GO" id="GO:0004662">
    <property type="term" value="F:CAAX-protein geranylgeranyltransferase activity"/>
    <property type="evidence" value="ECO:0007669"/>
    <property type="project" value="TreeGrafter"/>
</dbReference>
<feature type="domain" description="Prenyltransferase alpha-alpha toroid" evidence="8">
    <location>
        <begin position="15"/>
        <end position="354"/>
    </location>
</feature>
<dbReference type="OrthoDB" id="24893at2759"/>
<sequence>MSPPPGDLPPFTRFGHGTHCKRCLVGLPGSQVDIDPSKLALAFYCIGSLDLLNQLLDKTKQDDRESWREWIWEQQVCGPYGAGFKPGPYMSSIKEDSTEGNVPQLIVTYTALLTLAILRDDFTRLDRTGIAQLLGVCQREDGSFSTEPYGGDTDLRTVYCAFAIANMLDNWSTINIDQSVEFMRSCRTYEGGYGQFPFCEAQGGTTYCALSALHLSGRGDRISPTERKQTIRWLVQKQDISGGFVGRTNKAADACYCFWCGASLNILGVGTLVDEDALRSFIGSCQHKFGGIAKAPKEHPDPYHTYLSLAALSTQATAARAGPDGNIGHSAANAHVDPSRSTSWELPPLDPLLNATVDTAAWAREHIPKSTNA</sequence>
<name>A0A5M3MPS9_CONPW</name>
<evidence type="ECO:0000259" key="8">
    <source>
        <dbReference type="Pfam" id="PF00432"/>
    </source>
</evidence>
<protein>
    <submittedName>
        <fullName evidence="9">Terpenoid cyclases protein prenyltransferase</fullName>
    </submittedName>
</protein>
<keyword evidence="5" id="KW-0479">Metal-binding</keyword>
<proteinExistence type="inferred from homology"/>
<reference evidence="10" key="1">
    <citation type="journal article" date="2012" name="Science">
        <title>The Paleozoic origin of enzymatic lignin decomposition reconstructed from 31 fungal genomes.</title>
        <authorList>
            <person name="Floudas D."/>
            <person name="Binder M."/>
            <person name="Riley R."/>
            <person name="Barry K."/>
            <person name="Blanchette R.A."/>
            <person name="Henrissat B."/>
            <person name="Martinez A.T."/>
            <person name="Otillar R."/>
            <person name="Spatafora J.W."/>
            <person name="Yadav J.S."/>
            <person name="Aerts A."/>
            <person name="Benoit I."/>
            <person name="Boyd A."/>
            <person name="Carlson A."/>
            <person name="Copeland A."/>
            <person name="Coutinho P.M."/>
            <person name="de Vries R.P."/>
            <person name="Ferreira P."/>
            <person name="Findley K."/>
            <person name="Foster B."/>
            <person name="Gaskell J."/>
            <person name="Glotzer D."/>
            <person name="Gorecki P."/>
            <person name="Heitman J."/>
            <person name="Hesse C."/>
            <person name="Hori C."/>
            <person name="Igarashi K."/>
            <person name="Jurgens J.A."/>
            <person name="Kallen N."/>
            <person name="Kersten P."/>
            <person name="Kohler A."/>
            <person name="Kuees U."/>
            <person name="Kumar T.K.A."/>
            <person name="Kuo A."/>
            <person name="LaButti K."/>
            <person name="Larrondo L.F."/>
            <person name="Lindquist E."/>
            <person name="Ling A."/>
            <person name="Lombard V."/>
            <person name="Lucas S."/>
            <person name="Lundell T."/>
            <person name="Martin R."/>
            <person name="McLaughlin D.J."/>
            <person name="Morgenstern I."/>
            <person name="Morin E."/>
            <person name="Murat C."/>
            <person name="Nagy L.G."/>
            <person name="Nolan M."/>
            <person name="Ohm R.A."/>
            <person name="Patyshakuliyeva A."/>
            <person name="Rokas A."/>
            <person name="Ruiz-Duenas F.J."/>
            <person name="Sabat G."/>
            <person name="Salamov A."/>
            <person name="Samejima M."/>
            <person name="Schmutz J."/>
            <person name="Slot J.C."/>
            <person name="St John F."/>
            <person name="Stenlid J."/>
            <person name="Sun H."/>
            <person name="Sun S."/>
            <person name="Syed K."/>
            <person name="Tsang A."/>
            <person name="Wiebenga A."/>
            <person name="Young D."/>
            <person name="Pisabarro A."/>
            <person name="Eastwood D.C."/>
            <person name="Martin F."/>
            <person name="Cullen D."/>
            <person name="Grigoriev I.V."/>
            <person name="Hibbett D.S."/>
        </authorList>
    </citation>
    <scope>NUCLEOTIDE SEQUENCE [LARGE SCALE GENOMIC DNA]</scope>
    <source>
        <strain evidence="10">RWD-64-598 SS2</strain>
    </source>
</reference>
<organism evidence="9 10">
    <name type="scientific">Coniophora puteana (strain RWD-64-598)</name>
    <name type="common">Brown rot fungus</name>
    <dbReference type="NCBI Taxonomy" id="741705"/>
    <lineage>
        <taxon>Eukaryota</taxon>
        <taxon>Fungi</taxon>
        <taxon>Dikarya</taxon>
        <taxon>Basidiomycota</taxon>
        <taxon>Agaricomycotina</taxon>
        <taxon>Agaricomycetes</taxon>
        <taxon>Agaricomycetidae</taxon>
        <taxon>Boletales</taxon>
        <taxon>Coniophorineae</taxon>
        <taxon>Coniophoraceae</taxon>
        <taxon>Coniophora</taxon>
    </lineage>
</organism>
<dbReference type="PANTHER" id="PTHR11774">
    <property type="entry name" value="GERANYLGERANYL TRANSFERASE TYPE BETA SUBUNIT"/>
    <property type="match status" value="1"/>
</dbReference>
<gene>
    <name evidence="9" type="ORF">CONPUDRAFT_104254</name>
</gene>
<dbReference type="Gene3D" id="1.50.10.20">
    <property type="match status" value="1"/>
</dbReference>
<evidence type="ECO:0000256" key="6">
    <source>
        <dbReference type="ARBA" id="ARBA00022737"/>
    </source>
</evidence>
<evidence type="ECO:0000256" key="7">
    <source>
        <dbReference type="ARBA" id="ARBA00022833"/>
    </source>
</evidence>
<comment type="cofactor">
    <cofactor evidence="1">
        <name>Zn(2+)</name>
        <dbReference type="ChEBI" id="CHEBI:29105"/>
    </cofactor>
</comment>
<keyword evidence="6" id="KW-0677">Repeat</keyword>
<evidence type="ECO:0000256" key="4">
    <source>
        <dbReference type="ARBA" id="ARBA00022679"/>
    </source>
</evidence>
<keyword evidence="4 9" id="KW-0808">Transferase</keyword>
<dbReference type="InterPro" id="IPR008930">
    <property type="entry name" value="Terpenoid_cyclase/PrenylTrfase"/>
</dbReference>
<dbReference type="GO" id="GO:0005953">
    <property type="term" value="C:CAAX-protein geranylgeranyltransferase complex"/>
    <property type="evidence" value="ECO:0007669"/>
    <property type="project" value="TreeGrafter"/>
</dbReference>
<dbReference type="Proteomes" id="UP000053558">
    <property type="component" value="Unassembled WGS sequence"/>
</dbReference>
<dbReference type="SUPFAM" id="SSF48239">
    <property type="entry name" value="Terpenoid cyclases/Protein prenyltransferases"/>
    <property type="match status" value="1"/>
</dbReference>
<dbReference type="InterPro" id="IPR001330">
    <property type="entry name" value="Prenyltrans"/>
</dbReference>
<comment type="caution">
    <text evidence="9">The sequence shown here is derived from an EMBL/GenBank/DDBJ whole genome shotgun (WGS) entry which is preliminary data.</text>
</comment>
<dbReference type="Pfam" id="PF00432">
    <property type="entry name" value="Prenyltrans"/>
    <property type="match status" value="1"/>
</dbReference>
<evidence type="ECO:0000256" key="2">
    <source>
        <dbReference type="ARBA" id="ARBA00010497"/>
    </source>
</evidence>
<dbReference type="InterPro" id="IPR045089">
    <property type="entry name" value="PGGT1B-like"/>
</dbReference>
<dbReference type="EMBL" id="JH711578">
    <property type="protein sequence ID" value="EIW81080.1"/>
    <property type="molecule type" value="Genomic_DNA"/>
</dbReference>
<accession>A0A5M3MPS9</accession>
<dbReference type="PANTHER" id="PTHR11774:SF4">
    <property type="entry name" value="GERANYLGERANYL TRANSFERASE TYPE-1 SUBUNIT BETA"/>
    <property type="match status" value="1"/>
</dbReference>